<dbReference type="Proteomes" id="UP000192674">
    <property type="component" value="Unassembled WGS sequence"/>
</dbReference>
<dbReference type="EMBL" id="FWXV01000019">
    <property type="protein sequence ID" value="SMD27057.1"/>
    <property type="molecule type" value="Genomic_DNA"/>
</dbReference>
<reference evidence="3 4" key="1">
    <citation type="submission" date="2017-04" db="EMBL/GenBank/DDBJ databases">
        <authorList>
            <person name="Afonso C.L."/>
            <person name="Miller P.J."/>
            <person name="Scott M.A."/>
            <person name="Spackman E."/>
            <person name="Goraichik I."/>
            <person name="Dimitrov K.M."/>
            <person name="Suarez D.L."/>
            <person name="Swayne D.E."/>
        </authorList>
    </citation>
    <scope>NUCLEOTIDE SEQUENCE [LARGE SCALE GENOMIC DNA]</scope>
    <source>
        <strain evidence="3 4">DSM 43828</strain>
    </source>
</reference>
<dbReference type="InterPro" id="IPR019734">
    <property type="entry name" value="TPR_rpt"/>
</dbReference>
<dbReference type="Pfam" id="PF13374">
    <property type="entry name" value="TPR_10"/>
    <property type="match status" value="1"/>
</dbReference>
<protein>
    <submittedName>
        <fullName evidence="3">Tetratricopeptide (TPR) repeat</fullName>
    </submittedName>
</protein>
<dbReference type="InterPro" id="IPR011990">
    <property type="entry name" value="TPR-like_helical_dom_sf"/>
</dbReference>
<dbReference type="Gene3D" id="3.40.50.300">
    <property type="entry name" value="P-loop containing nucleotide triphosphate hydrolases"/>
    <property type="match status" value="1"/>
</dbReference>
<dbReference type="SUPFAM" id="SSF52540">
    <property type="entry name" value="P-loop containing nucleoside triphosphate hydrolases"/>
    <property type="match status" value="1"/>
</dbReference>
<dbReference type="Gene3D" id="1.25.40.10">
    <property type="entry name" value="Tetratricopeptide repeat domain"/>
    <property type="match status" value="1"/>
</dbReference>
<feature type="repeat" description="TPR" evidence="1">
    <location>
        <begin position="652"/>
        <end position="685"/>
    </location>
</feature>
<dbReference type="PROSITE" id="PS50005">
    <property type="entry name" value="TPR"/>
    <property type="match status" value="2"/>
</dbReference>
<keyword evidence="1" id="KW-0802">TPR repeat</keyword>
<dbReference type="Pfam" id="PF13424">
    <property type="entry name" value="TPR_12"/>
    <property type="match status" value="3"/>
</dbReference>
<dbReference type="InterPro" id="IPR027417">
    <property type="entry name" value="P-loop_NTPase"/>
</dbReference>
<name>A0A1W2FYM2_KIBAR</name>
<proteinExistence type="predicted"/>
<evidence type="ECO:0000256" key="2">
    <source>
        <dbReference type="SAM" id="MobiDB-lite"/>
    </source>
</evidence>
<sequence>MAGVRPDHTFAVIPDPGRVRNLDELVEGLRSLKVWAGDPSYESITGRINKAWTAAGRPAGELTKKATVVDCFKPGRRRLNTDLVIAVVQALHPDVGYVTQWRQALQVVGGEARAASQVRVQDCLPQDLSGFTGRAAELDRLRQVLHHSQQVGGAVVISAIAGMAGVGKTQLAIHAGHQLIREKSFDRVLFVNLRGFHPDPAQPPAEPAAVLDGFLRLLGVPGQQIPHNLPARAAAYRDRLAGTHALVVLDNAANEDQVRPLLPETPDCLTLITSRRRLTALPAAAHLAVDVFTPDEAVTFLTRAAPEVPVGRDPHAPTRIAQRCGYLPLALGLLTGHMRSTPGWTLTDHADRLDERHRDRRLDTGVELALDLSYQHLSTDQQRLLRLLALHPGQDLDAYAAAALADTDLPTARNHMHHLRQDHLLQQSTSGRYTFHDLVRGYAVSRASDADRPPERIAALTRLFDYYLATTAAAIDTLHPAETHRRPSVPPAGTPTPALTSPDTALAWLDTERPTLVAVAAHTAAHGWPTHTTRLSTALFRYLDGGHFTDALAIHGHARHAAQSTGDAAGQARALTDLGATHAQLGQPGPATDHLQQALRLYRQAGDPAGQARAVNNLGRVEARLGHYRPATDYYQQALTLYRQAGDQAGEANALNSAGDVEVKLGRFQSATDHYQQALTLVRQAGDRAGEAYALNGLGDVEVKFGRIQPAIDHLQQALTLYRQLGNRAGEAWTLDSIGVLHIHLGQPSEATGYYQQALAIFREACERDGEAYALNGLGEAAYTAGRPTDAVTHHTAAHTIAVDIGALDQQARAHVGLGHAHHTLANPTHARQHYQHALTLYTHLGTTDADDLRAHLATIDNN</sequence>
<accession>A0A1W2FYM2</accession>
<evidence type="ECO:0000256" key="1">
    <source>
        <dbReference type="PROSITE-ProRule" id="PRU00339"/>
    </source>
</evidence>
<dbReference type="PANTHER" id="PTHR10098">
    <property type="entry name" value="RAPSYN-RELATED"/>
    <property type="match status" value="1"/>
</dbReference>
<dbReference type="SUPFAM" id="SSF48452">
    <property type="entry name" value="TPR-like"/>
    <property type="match status" value="2"/>
</dbReference>
<dbReference type="PANTHER" id="PTHR10098:SF108">
    <property type="entry name" value="TETRATRICOPEPTIDE REPEAT PROTEIN 28"/>
    <property type="match status" value="1"/>
</dbReference>
<keyword evidence="4" id="KW-1185">Reference proteome</keyword>
<dbReference type="PRINTS" id="PR00364">
    <property type="entry name" value="DISEASERSIST"/>
</dbReference>
<dbReference type="GO" id="GO:0043531">
    <property type="term" value="F:ADP binding"/>
    <property type="evidence" value="ECO:0007669"/>
    <property type="project" value="InterPro"/>
</dbReference>
<evidence type="ECO:0000313" key="3">
    <source>
        <dbReference type="EMBL" id="SMD27057.1"/>
    </source>
</evidence>
<dbReference type="AlphaFoldDB" id="A0A1W2FYM2"/>
<dbReference type="OrthoDB" id="7628974at2"/>
<feature type="repeat" description="TPR" evidence="1">
    <location>
        <begin position="612"/>
        <end position="645"/>
    </location>
</feature>
<evidence type="ECO:0000313" key="4">
    <source>
        <dbReference type="Proteomes" id="UP000192674"/>
    </source>
</evidence>
<dbReference type="Gene3D" id="1.10.10.10">
    <property type="entry name" value="Winged helix-like DNA-binding domain superfamily/Winged helix DNA-binding domain"/>
    <property type="match status" value="1"/>
</dbReference>
<dbReference type="RefSeq" id="WP_084434657.1">
    <property type="nucleotide sequence ID" value="NZ_FWXV01000019.1"/>
</dbReference>
<dbReference type="InterPro" id="IPR036388">
    <property type="entry name" value="WH-like_DNA-bd_sf"/>
</dbReference>
<dbReference type="SMART" id="SM00028">
    <property type="entry name" value="TPR"/>
    <property type="match status" value="7"/>
</dbReference>
<gene>
    <name evidence="3" type="ORF">SAMN05661093_10654</name>
</gene>
<organism evidence="3 4">
    <name type="scientific">Kibdelosporangium aridum</name>
    <dbReference type="NCBI Taxonomy" id="2030"/>
    <lineage>
        <taxon>Bacteria</taxon>
        <taxon>Bacillati</taxon>
        <taxon>Actinomycetota</taxon>
        <taxon>Actinomycetes</taxon>
        <taxon>Pseudonocardiales</taxon>
        <taxon>Pseudonocardiaceae</taxon>
        <taxon>Kibdelosporangium</taxon>
    </lineage>
</organism>
<feature type="region of interest" description="Disordered" evidence="2">
    <location>
        <begin position="478"/>
        <end position="501"/>
    </location>
</feature>